<evidence type="ECO:0000259" key="10">
    <source>
        <dbReference type="PROSITE" id="PS50923"/>
    </source>
</evidence>
<comment type="caution">
    <text evidence="8">Lacks conserved residue(s) required for the propagation of feature annotation.</text>
</comment>
<protein>
    <submittedName>
        <fullName evidence="12">Coagulation factor XIII B chain-like</fullName>
    </submittedName>
</protein>
<evidence type="ECO:0000256" key="4">
    <source>
        <dbReference type="ARBA" id="ARBA00022729"/>
    </source>
</evidence>
<dbReference type="InterPro" id="IPR035976">
    <property type="entry name" value="Sushi/SCR/CCP_sf"/>
</dbReference>
<dbReference type="GO" id="GO:0007596">
    <property type="term" value="P:blood coagulation"/>
    <property type="evidence" value="ECO:0007669"/>
    <property type="project" value="TreeGrafter"/>
</dbReference>
<evidence type="ECO:0000256" key="7">
    <source>
        <dbReference type="ARBA" id="ARBA00023180"/>
    </source>
</evidence>
<feature type="domain" description="Sushi" evidence="10">
    <location>
        <begin position="333"/>
        <end position="390"/>
    </location>
</feature>
<dbReference type="AlphaFoldDB" id="A0A1S3F9M2"/>
<sequence>MRWEDLVFVIILMISGEICAEEEHCDFPNVENGMLAQYYYTFKNFYFPMRLHKKLSFYCLAGYTTELGKQKAKTKCTTEGWNPAPRCIRKCSKPELSNGYISDVKVLYKIGDTMRYSCAAGYKTTGGKHVEEVRCLAHGWSSLPACRKERETCLSPELHNGNYYTTQKTFNVKDKVLYECAAGFYTAGGKQAEEVECLPHGWALTPQCTRSTCPTLRLIENGYFYPVKQTYEEGDVVQFFCHENYYLSGSDLIQCYTFGWYPESPFCEGRRNRCPPPPVPLNSKNQSYSQTYRQGEVVRIECELNFELQGPAEMHCENGKWTEPPKCVEKKGISCEQPPSIQNGAPIQNSRAYSCGDKVEYRCETGYQLRGPKEIECHLGQWSSPPECVKQTENCGPPPNITNGAVVGGVLASYTLGSSVEYRCNEYYLLNGSKTSHCEKGVWSSPPVCMEPCTLSEDDMTKNNIEMKWKTEGKVFHGDLIEFMCKEGYGLSPSTLPSELSVKCHRGEVKYPFCIRKEQMDNCGPPPNITNGSIVGGVLASYTPGSSVEYRCNEHYQLNGSKMSYCEKGVWSSPPVCIEPCILNEDDMTKNHIEIKFKNEGKVFHGDWVEFMCKEGYELSPSTHLSELSVKCHRGELKYPFCIRKERRNGCPPPPMPVNSKIHTHYHHHEEVVHIECERNFELRGSDEMRCEHGEWTEPPQCVGG</sequence>
<dbReference type="InParanoid" id="A0A1S3F9M2"/>
<dbReference type="KEGG" id="dord:105986401"/>
<dbReference type="FunFam" id="2.10.70.10:FF:000060">
    <property type="entry name" value="Complement inhibitory factor H"/>
    <property type="match status" value="2"/>
</dbReference>
<dbReference type="InterPro" id="IPR000436">
    <property type="entry name" value="Sushi_SCR_CCP_dom"/>
</dbReference>
<accession>A0A1S3F9M2</accession>
<feature type="domain" description="Sushi" evidence="10">
    <location>
        <begin position="393"/>
        <end position="451"/>
    </location>
</feature>
<dbReference type="FunCoup" id="A0A1S3F9M2">
    <property type="interactions" value="21"/>
</dbReference>
<feature type="domain" description="Sushi" evidence="10">
    <location>
        <begin position="649"/>
        <end position="704"/>
    </location>
</feature>
<name>A0A1S3F9M2_DIPOR</name>
<feature type="domain" description="Sushi" evidence="10">
    <location>
        <begin position="521"/>
        <end position="579"/>
    </location>
</feature>
<dbReference type="PANTHER" id="PTHR45785:SF3">
    <property type="entry name" value="COAGULATION FACTOR XIII B CHAIN"/>
    <property type="match status" value="1"/>
</dbReference>
<keyword evidence="7" id="KW-0325">Glycoprotein</keyword>
<dbReference type="Pfam" id="PF00084">
    <property type="entry name" value="Sushi"/>
    <property type="match status" value="9"/>
</dbReference>
<comment type="subcellular location">
    <subcellularLocation>
        <location evidence="1">Secreted</location>
    </subcellularLocation>
</comment>
<evidence type="ECO:0000256" key="5">
    <source>
        <dbReference type="ARBA" id="ARBA00022737"/>
    </source>
</evidence>
<dbReference type="InterPro" id="IPR051503">
    <property type="entry name" value="ComplSys_Reg/VirEntry_Med"/>
</dbReference>
<feature type="disulfide bond" evidence="8">
    <location>
        <begin position="395"/>
        <end position="438"/>
    </location>
</feature>
<feature type="domain" description="Sushi" evidence="10">
    <location>
        <begin position="211"/>
        <end position="269"/>
    </location>
</feature>
<dbReference type="Gene3D" id="2.10.70.10">
    <property type="entry name" value="Complement Module, domain 1"/>
    <property type="match status" value="11"/>
</dbReference>
<evidence type="ECO:0000256" key="2">
    <source>
        <dbReference type="ARBA" id="ARBA00022525"/>
    </source>
</evidence>
<dbReference type="PANTHER" id="PTHR45785">
    <property type="entry name" value="COMPLEMENT FACTOR H-RELATED"/>
    <property type="match status" value="1"/>
</dbReference>
<dbReference type="GeneID" id="105986401"/>
<dbReference type="RefSeq" id="XP_012872749.1">
    <property type="nucleotide sequence ID" value="XM_013017295.1"/>
</dbReference>
<feature type="domain" description="Sushi" evidence="10">
    <location>
        <begin position="89"/>
        <end position="148"/>
    </location>
</feature>
<organism evidence="11 12">
    <name type="scientific">Dipodomys ordii</name>
    <name type="common">Ord's kangaroo rat</name>
    <dbReference type="NCBI Taxonomy" id="10020"/>
    <lineage>
        <taxon>Eukaryota</taxon>
        <taxon>Metazoa</taxon>
        <taxon>Chordata</taxon>
        <taxon>Craniata</taxon>
        <taxon>Vertebrata</taxon>
        <taxon>Euteleostomi</taxon>
        <taxon>Mammalia</taxon>
        <taxon>Eutheria</taxon>
        <taxon>Euarchontoglires</taxon>
        <taxon>Glires</taxon>
        <taxon>Rodentia</taxon>
        <taxon>Castorimorpha</taxon>
        <taxon>Heteromyidae</taxon>
        <taxon>Dipodomyinae</taxon>
        <taxon>Dipodomys</taxon>
    </lineage>
</organism>
<dbReference type="SMART" id="SM00032">
    <property type="entry name" value="CCP"/>
    <property type="match status" value="10"/>
</dbReference>
<feature type="signal peptide" evidence="9">
    <location>
        <begin position="1"/>
        <end position="20"/>
    </location>
</feature>
<evidence type="ECO:0000256" key="9">
    <source>
        <dbReference type="SAM" id="SignalP"/>
    </source>
</evidence>
<dbReference type="STRING" id="10020.ENSDORP00000001314"/>
<evidence type="ECO:0000256" key="3">
    <source>
        <dbReference type="ARBA" id="ARBA00022659"/>
    </source>
</evidence>
<dbReference type="OrthoDB" id="9984531at2759"/>
<keyword evidence="3 8" id="KW-0768">Sushi</keyword>
<gene>
    <name evidence="12" type="primary">LOC105986401</name>
</gene>
<dbReference type="GO" id="GO:0005576">
    <property type="term" value="C:extracellular region"/>
    <property type="evidence" value="ECO:0007669"/>
    <property type="project" value="UniProtKB-SubCell"/>
</dbReference>
<evidence type="ECO:0000256" key="8">
    <source>
        <dbReference type="PROSITE-ProRule" id="PRU00302"/>
    </source>
</evidence>
<feature type="domain" description="Sushi" evidence="10">
    <location>
        <begin position="151"/>
        <end position="210"/>
    </location>
</feature>
<feature type="disulfide bond" evidence="8">
    <location>
        <begin position="523"/>
        <end position="566"/>
    </location>
</feature>
<dbReference type="FunFam" id="2.10.70.10:FF:000054">
    <property type="entry name" value="Complement inhibitory factor H"/>
    <property type="match status" value="1"/>
</dbReference>
<keyword evidence="2" id="KW-0964">Secreted</keyword>
<dbReference type="PROSITE" id="PS50923">
    <property type="entry name" value="SUSHI"/>
    <property type="match status" value="8"/>
</dbReference>
<evidence type="ECO:0000313" key="12">
    <source>
        <dbReference type="RefSeq" id="XP_012872749.1"/>
    </source>
</evidence>
<feature type="domain" description="Sushi" evidence="10">
    <location>
        <begin position="272"/>
        <end position="329"/>
    </location>
</feature>
<keyword evidence="4 9" id="KW-0732">Signal</keyword>
<evidence type="ECO:0000313" key="11">
    <source>
        <dbReference type="Proteomes" id="UP000081671"/>
    </source>
</evidence>
<keyword evidence="5" id="KW-0677">Repeat</keyword>
<evidence type="ECO:0000256" key="6">
    <source>
        <dbReference type="ARBA" id="ARBA00023157"/>
    </source>
</evidence>
<keyword evidence="11" id="KW-1185">Reference proteome</keyword>
<dbReference type="Proteomes" id="UP000081671">
    <property type="component" value="Unplaced"/>
</dbReference>
<dbReference type="SUPFAM" id="SSF57535">
    <property type="entry name" value="Complement control module/SCR domain"/>
    <property type="match status" value="11"/>
</dbReference>
<keyword evidence="6 8" id="KW-1015">Disulfide bond</keyword>
<proteinExistence type="predicted"/>
<feature type="chain" id="PRO_5010295396" evidence="9">
    <location>
        <begin position="21"/>
        <end position="705"/>
    </location>
</feature>
<reference evidence="12" key="1">
    <citation type="submission" date="2025-08" db="UniProtKB">
        <authorList>
            <consortium name="RefSeq"/>
        </authorList>
    </citation>
    <scope>IDENTIFICATION</scope>
    <source>
        <tissue evidence="12">Kidney</tissue>
    </source>
</reference>
<evidence type="ECO:0000256" key="1">
    <source>
        <dbReference type="ARBA" id="ARBA00004613"/>
    </source>
</evidence>
<dbReference type="CDD" id="cd00033">
    <property type="entry name" value="CCP"/>
    <property type="match status" value="8"/>
</dbReference>